<dbReference type="EC" id="2.3.1.225" evidence="7"/>
<comment type="catalytic activity">
    <reaction evidence="7">
        <text>L-cysteinyl-[protein] + hexadecanoyl-CoA = S-hexadecanoyl-L-cysteinyl-[protein] + CoA</text>
        <dbReference type="Rhea" id="RHEA:36683"/>
        <dbReference type="Rhea" id="RHEA-COMP:10131"/>
        <dbReference type="Rhea" id="RHEA-COMP:11032"/>
        <dbReference type="ChEBI" id="CHEBI:29950"/>
        <dbReference type="ChEBI" id="CHEBI:57287"/>
        <dbReference type="ChEBI" id="CHEBI:57379"/>
        <dbReference type="ChEBI" id="CHEBI:74151"/>
        <dbReference type="EC" id="2.3.1.225"/>
    </reaction>
</comment>
<evidence type="ECO:0000256" key="5">
    <source>
        <dbReference type="ARBA" id="ARBA00023136"/>
    </source>
</evidence>
<dbReference type="InterPro" id="IPR001594">
    <property type="entry name" value="Palmitoyltrfase_DHHC"/>
</dbReference>
<dbReference type="GO" id="GO:0019706">
    <property type="term" value="F:protein-cysteine S-palmitoyltransferase activity"/>
    <property type="evidence" value="ECO:0007669"/>
    <property type="project" value="UniProtKB-EC"/>
</dbReference>
<dbReference type="HOGENOM" id="CLU_471334_0_0_1"/>
<dbReference type="OrthoDB" id="9909019at2759"/>
<dbReference type="PANTHER" id="PTHR22883">
    <property type="entry name" value="ZINC FINGER DHHC DOMAIN CONTAINING PROTEIN"/>
    <property type="match status" value="1"/>
</dbReference>
<dbReference type="KEGG" id="pti:PHATR_46802"/>
<reference evidence="10 11" key="1">
    <citation type="journal article" date="2008" name="Nature">
        <title>The Phaeodactylum genome reveals the evolutionary history of diatom genomes.</title>
        <authorList>
            <person name="Bowler C."/>
            <person name="Allen A.E."/>
            <person name="Badger J.H."/>
            <person name="Grimwood J."/>
            <person name="Jabbari K."/>
            <person name="Kuo A."/>
            <person name="Maheswari U."/>
            <person name="Martens C."/>
            <person name="Maumus F."/>
            <person name="Otillar R.P."/>
            <person name="Rayko E."/>
            <person name="Salamov A."/>
            <person name="Vandepoele K."/>
            <person name="Beszteri B."/>
            <person name="Gruber A."/>
            <person name="Heijde M."/>
            <person name="Katinka M."/>
            <person name="Mock T."/>
            <person name="Valentin K."/>
            <person name="Verret F."/>
            <person name="Berges J.A."/>
            <person name="Brownlee C."/>
            <person name="Cadoret J.P."/>
            <person name="Chiovitti A."/>
            <person name="Choi C.J."/>
            <person name="Coesel S."/>
            <person name="De Martino A."/>
            <person name="Detter J.C."/>
            <person name="Durkin C."/>
            <person name="Falciatore A."/>
            <person name="Fournet J."/>
            <person name="Haruta M."/>
            <person name="Huysman M.J."/>
            <person name="Jenkins B.D."/>
            <person name="Jiroutova K."/>
            <person name="Jorgensen R.E."/>
            <person name="Joubert Y."/>
            <person name="Kaplan A."/>
            <person name="Kroger N."/>
            <person name="Kroth P.G."/>
            <person name="La Roche J."/>
            <person name="Lindquist E."/>
            <person name="Lommer M."/>
            <person name="Martin-Jezequel V."/>
            <person name="Lopez P.J."/>
            <person name="Lucas S."/>
            <person name="Mangogna M."/>
            <person name="McGinnis K."/>
            <person name="Medlin L.K."/>
            <person name="Montsant A."/>
            <person name="Oudot-Le Secq M.P."/>
            <person name="Napoli C."/>
            <person name="Obornik M."/>
            <person name="Parker M.S."/>
            <person name="Petit J.L."/>
            <person name="Porcel B.M."/>
            <person name="Poulsen N."/>
            <person name="Robison M."/>
            <person name="Rychlewski L."/>
            <person name="Rynearson T.A."/>
            <person name="Schmutz J."/>
            <person name="Shapiro H."/>
            <person name="Siaut M."/>
            <person name="Stanley M."/>
            <person name="Sussman M.R."/>
            <person name="Taylor A.R."/>
            <person name="Vardi A."/>
            <person name="von Dassow P."/>
            <person name="Vyverman W."/>
            <person name="Willis A."/>
            <person name="Wyrwicz L.S."/>
            <person name="Rokhsar D.S."/>
            <person name="Weissenbach J."/>
            <person name="Armbrust E.V."/>
            <person name="Green B.R."/>
            <person name="Van de Peer Y."/>
            <person name="Grigoriev I.V."/>
        </authorList>
    </citation>
    <scope>NUCLEOTIDE SEQUENCE [LARGE SCALE GENOMIC DNA]</scope>
    <source>
        <strain evidence="10 11">CCAP 1055/1</strain>
    </source>
</reference>
<dbReference type="RefSeq" id="XP_002185717.1">
    <property type="nucleotide sequence ID" value="XM_002185681.1"/>
</dbReference>
<dbReference type="GO" id="GO:0016020">
    <property type="term" value="C:membrane"/>
    <property type="evidence" value="ECO:0007669"/>
    <property type="project" value="UniProtKB-SubCell"/>
</dbReference>
<comment type="domain">
    <text evidence="7">The DHHC domain is required for palmitoyltransferase activity.</text>
</comment>
<keyword evidence="11" id="KW-1185">Reference proteome</keyword>
<feature type="transmembrane region" description="Helical" evidence="7">
    <location>
        <begin position="171"/>
        <end position="193"/>
    </location>
</feature>
<dbReference type="GO" id="GO:0005794">
    <property type="term" value="C:Golgi apparatus"/>
    <property type="evidence" value="ECO:0007669"/>
    <property type="project" value="TreeGrafter"/>
</dbReference>
<dbReference type="Proteomes" id="UP000000759">
    <property type="component" value="Chromosome 11"/>
</dbReference>
<dbReference type="EMBL" id="CP001141">
    <property type="protein sequence ID" value="ACI65187.1"/>
    <property type="molecule type" value="Genomic_DNA"/>
</dbReference>
<evidence type="ECO:0000256" key="3">
    <source>
        <dbReference type="ARBA" id="ARBA00022692"/>
    </source>
</evidence>
<feature type="transmembrane region" description="Helical" evidence="7">
    <location>
        <begin position="20"/>
        <end position="41"/>
    </location>
</feature>
<feature type="transmembrane region" description="Helical" evidence="7">
    <location>
        <begin position="213"/>
        <end position="235"/>
    </location>
</feature>
<feature type="region of interest" description="Disordered" evidence="8">
    <location>
        <begin position="375"/>
        <end position="579"/>
    </location>
</feature>
<keyword evidence="2 7" id="KW-0808">Transferase</keyword>
<feature type="compositionally biased region" description="Polar residues" evidence="8">
    <location>
        <begin position="545"/>
        <end position="554"/>
    </location>
</feature>
<proteinExistence type="inferred from homology"/>
<evidence type="ECO:0000259" key="9">
    <source>
        <dbReference type="Pfam" id="PF01529"/>
    </source>
</evidence>
<evidence type="ECO:0000313" key="10">
    <source>
        <dbReference type="EMBL" id="ACI65187.1"/>
    </source>
</evidence>
<evidence type="ECO:0000313" key="11">
    <source>
        <dbReference type="Proteomes" id="UP000000759"/>
    </source>
</evidence>
<keyword evidence="4 7" id="KW-1133">Transmembrane helix</keyword>
<dbReference type="InParanoid" id="B5Y3U3"/>
<keyword evidence="5 7" id="KW-0472">Membrane</keyword>
<comment type="subcellular location">
    <subcellularLocation>
        <location evidence="1">Membrane</location>
        <topology evidence="1">Multi-pass membrane protein</topology>
    </subcellularLocation>
</comment>
<protein>
    <recommendedName>
        <fullName evidence="7">Palmitoyltransferase</fullName>
        <ecNumber evidence="7">2.3.1.225</ecNumber>
    </recommendedName>
</protein>
<reference evidence="11" key="2">
    <citation type="submission" date="2008-08" db="EMBL/GenBank/DDBJ databases">
        <authorList>
            <consortium name="Diatom Consortium"/>
            <person name="Grigoriev I."/>
            <person name="Grimwood J."/>
            <person name="Kuo A."/>
            <person name="Otillar R.P."/>
            <person name="Salamov A."/>
            <person name="Detter J.C."/>
            <person name="Lindquist E."/>
            <person name="Shapiro H."/>
            <person name="Lucas S."/>
            <person name="Glavina del Rio T."/>
            <person name="Pitluck S."/>
            <person name="Rokhsar D."/>
            <person name="Bowler C."/>
        </authorList>
    </citation>
    <scope>GENOME REANNOTATION</scope>
    <source>
        <strain evidence="11">CCAP 1055/1</strain>
    </source>
</reference>
<gene>
    <name evidence="10" type="ORF">PHATR_46802</name>
</gene>
<evidence type="ECO:0000256" key="8">
    <source>
        <dbReference type="SAM" id="MobiDB-lite"/>
    </source>
</evidence>
<comment type="similarity">
    <text evidence="7">Belongs to the DHHC palmitoyltransferase family.</text>
</comment>
<keyword evidence="3 7" id="KW-0812">Transmembrane</keyword>
<evidence type="ECO:0000256" key="1">
    <source>
        <dbReference type="ARBA" id="ARBA00004141"/>
    </source>
</evidence>
<dbReference type="STRING" id="556484.B5Y3U3"/>
<feature type="compositionally biased region" description="Basic and acidic residues" evidence="8">
    <location>
        <begin position="563"/>
        <end position="579"/>
    </location>
</feature>
<dbReference type="GeneID" id="7204550"/>
<feature type="domain" description="Palmitoyltransferase DHHC" evidence="9">
    <location>
        <begin position="118"/>
        <end position="252"/>
    </location>
</feature>
<feature type="compositionally biased region" description="Polar residues" evidence="8">
    <location>
        <begin position="380"/>
        <end position="394"/>
    </location>
</feature>
<dbReference type="PaxDb" id="2850-Phatr46802"/>
<dbReference type="GO" id="GO:0006612">
    <property type="term" value="P:protein targeting to membrane"/>
    <property type="evidence" value="ECO:0007669"/>
    <property type="project" value="TreeGrafter"/>
</dbReference>
<feature type="region of interest" description="Disordered" evidence="8">
    <location>
        <begin position="312"/>
        <end position="362"/>
    </location>
</feature>
<evidence type="ECO:0000256" key="6">
    <source>
        <dbReference type="ARBA" id="ARBA00023315"/>
    </source>
</evidence>
<dbReference type="AlphaFoldDB" id="B5Y3U3"/>
<dbReference type="PANTHER" id="PTHR22883:SF203">
    <property type="entry name" value="PALMITOYLTRANSFERASE"/>
    <property type="match status" value="1"/>
</dbReference>
<keyword evidence="6 7" id="KW-0012">Acyltransferase</keyword>
<evidence type="ECO:0000256" key="7">
    <source>
        <dbReference type="RuleBase" id="RU079119"/>
    </source>
</evidence>
<accession>B5Y3U3</accession>
<dbReference type="GO" id="GO:0005783">
    <property type="term" value="C:endoplasmic reticulum"/>
    <property type="evidence" value="ECO:0007669"/>
    <property type="project" value="TreeGrafter"/>
</dbReference>
<dbReference type="eggNOG" id="KOG1311">
    <property type="taxonomic scope" value="Eukaryota"/>
</dbReference>
<organism evidence="10 11">
    <name type="scientific">Phaeodactylum tricornutum (strain CCAP 1055/1)</name>
    <dbReference type="NCBI Taxonomy" id="556484"/>
    <lineage>
        <taxon>Eukaryota</taxon>
        <taxon>Sar</taxon>
        <taxon>Stramenopiles</taxon>
        <taxon>Ochrophyta</taxon>
        <taxon>Bacillariophyta</taxon>
        <taxon>Bacillariophyceae</taxon>
        <taxon>Bacillariophycidae</taxon>
        <taxon>Naviculales</taxon>
        <taxon>Phaeodactylaceae</taxon>
        <taxon>Phaeodactylum</taxon>
    </lineage>
</organism>
<sequence>MARQFRRTNGLHGPHTTGQISAWIALLATLVQFLLVVSPILPLEASIPVTVVFVALVSGSFYYGYLAQFIDPMDKHLRVHLQETEPENVAPAVACCGCCTVPQFPSHQHDTEQPMANEDMKQCWICDTQVSTHAMHCKFCNKCVGRFDHHCMWLNTCIGEANYLYFFRTMVFVFVMEVYHLIVQLGLLIDSFTDGATNQRATDWFQTGTDIPVHVLLILFILFNLLSLFLITQLLHFHIGLRRKQLTTYQFIVEDHKGRRERAKREGQLDSNRIVAVTEAQENGQTCTAWKLQLGGLCRQAGCTQCDPLALSPPDKPESESSEVNAPENFSSALGERESESQSVVAETPSTEQPPRMENRTENEGVAFLKMNGVEDPEEASSSRALENESNFSSALGEMESESQSDVAEVPSTEQPPRMENRTENEGVAFLKMNGVEDPEEASSSRALENESNFSSALGEMESESQSDVAEVPSTEQPPRMENRTESAGMAFLKMNGVEDPEEASSSGALPDETMTDGSIERTEANVSKDVDVAPTISVAEESDLGTNPATGPTTDVDPSEDEGIRQAQQKERAQRYFA</sequence>
<feature type="compositionally biased region" description="Polar residues" evidence="8">
    <location>
        <begin position="341"/>
        <end position="353"/>
    </location>
</feature>
<feature type="transmembrane region" description="Helical" evidence="7">
    <location>
        <begin position="47"/>
        <end position="66"/>
    </location>
</feature>
<feature type="compositionally biased region" description="Polar residues" evidence="8">
    <location>
        <begin position="442"/>
        <end position="456"/>
    </location>
</feature>
<feature type="compositionally biased region" description="Basic and acidic residues" evidence="8">
    <location>
        <begin position="519"/>
        <end position="532"/>
    </location>
</feature>
<dbReference type="PROSITE" id="PS50216">
    <property type="entry name" value="DHHC"/>
    <property type="match status" value="1"/>
</dbReference>
<dbReference type="Pfam" id="PF01529">
    <property type="entry name" value="DHHC"/>
    <property type="match status" value="1"/>
</dbReference>
<name>B5Y3U3_PHATC</name>
<dbReference type="InterPro" id="IPR039859">
    <property type="entry name" value="PFA4/ZDH16/20/ERF2-like"/>
</dbReference>
<evidence type="ECO:0000256" key="2">
    <source>
        <dbReference type="ARBA" id="ARBA00022679"/>
    </source>
</evidence>
<evidence type="ECO:0000256" key="4">
    <source>
        <dbReference type="ARBA" id="ARBA00022989"/>
    </source>
</evidence>